<evidence type="ECO:0000313" key="1">
    <source>
        <dbReference type="EMBL" id="VDO22376.1"/>
    </source>
</evidence>
<reference evidence="3" key="2">
    <citation type="submission" date="2019-09" db="UniProtKB">
        <authorList>
            <consortium name="WormBaseParasite"/>
        </authorList>
    </citation>
    <scope>IDENTIFICATION</scope>
</reference>
<accession>A0A3P7TLQ3</accession>
<organism evidence="2 3">
    <name type="scientific">Heligmosomoides polygyrus</name>
    <name type="common">Parasitic roundworm</name>
    <dbReference type="NCBI Taxonomy" id="6339"/>
    <lineage>
        <taxon>Eukaryota</taxon>
        <taxon>Metazoa</taxon>
        <taxon>Ecdysozoa</taxon>
        <taxon>Nematoda</taxon>
        <taxon>Chromadorea</taxon>
        <taxon>Rhabditida</taxon>
        <taxon>Rhabditina</taxon>
        <taxon>Rhabditomorpha</taxon>
        <taxon>Strongyloidea</taxon>
        <taxon>Heligmosomidae</taxon>
        <taxon>Heligmosomoides</taxon>
    </lineage>
</organism>
<accession>A0A183F721</accession>
<evidence type="ECO:0000313" key="2">
    <source>
        <dbReference type="Proteomes" id="UP000050761"/>
    </source>
</evidence>
<dbReference type="EMBL" id="UZAH01002544">
    <property type="protein sequence ID" value="VDO22376.1"/>
    <property type="molecule type" value="Genomic_DNA"/>
</dbReference>
<keyword evidence="2" id="KW-1185">Reference proteome</keyword>
<reference evidence="1 2" key="1">
    <citation type="submission" date="2018-11" db="EMBL/GenBank/DDBJ databases">
        <authorList>
            <consortium name="Pathogen Informatics"/>
        </authorList>
    </citation>
    <scope>NUCLEOTIDE SEQUENCE [LARGE SCALE GENOMIC DNA]</scope>
</reference>
<dbReference type="Proteomes" id="UP000050761">
    <property type="component" value="Unassembled WGS sequence"/>
</dbReference>
<evidence type="ECO:0000313" key="3">
    <source>
        <dbReference type="WBParaSite" id="HPBE_0000196301-mRNA-1"/>
    </source>
</evidence>
<proteinExistence type="predicted"/>
<gene>
    <name evidence="1" type="ORF">HPBE_LOCUS1964</name>
</gene>
<dbReference type="OrthoDB" id="5866796at2759"/>
<dbReference type="AlphaFoldDB" id="A0A183F721"/>
<sequence length="155" mass="17400">MELLEKYNETFVEHEQLNVIKPLEESKEVEGAIHYLSHQAVLSSHKSTTKLGIVFEASSHYKNCPSLNDALDRGPAPIKVEEVSQGMDPTLRCAFCAELGMHFSESCPDNHGWIRSRKNTGSTQHFAIFRTGSTGSVQGLPNWRKNGIYKYNCKS</sequence>
<protein>
    <submittedName>
        <fullName evidence="3">CCHC-type domain-containing protein</fullName>
    </submittedName>
</protein>
<name>A0A183F721_HELPZ</name>
<dbReference type="WBParaSite" id="HPBE_0000196301-mRNA-1">
    <property type="protein sequence ID" value="HPBE_0000196301-mRNA-1"/>
    <property type="gene ID" value="HPBE_0000196301"/>
</dbReference>